<dbReference type="InterPro" id="IPR013785">
    <property type="entry name" value="Aldolase_TIM"/>
</dbReference>
<dbReference type="Pfam" id="PF04055">
    <property type="entry name" value="Radical_SAM"/>
    <property type="match status" value="1"/>
</dbReference>
<dbReference type="InterPro" id="IPR058240">
    <property type="entry name" value="rSAM_sf"/>
</dbReference>
<dbReference type="GO" id="GO:0051536">
    <property type="term" value="F:iron-sulfur cluster binding"/>
    <property type="evidence" value="ECO:0007669"/>
    <property type="project" value="UniProtKB-KW"/>
</dbReference>
<dbReference type="AlphaFoldDB" id="A0A6P1DTQ9"/>
<dbReference type="SFLD" id="SFLDG01386">
    <property type="entry name" value="main_SPASM_domain-containing"/>
    <property type="match status" value="1"/>
</dbReference>
<reference evidence="8" key="1">
    <citation type="journal article" date="2020" name="Microbiol. Resour. Announc.">
        <title>Draft Genome Sequences of Thiorhodococcus mannitoliphagus and Thiorhodococcus minor, Purple Sulfur Photosynthetic Bacteria in the Gammaproteobacterial Family Chromatiaceae.</title>
        <authorList>
            <person name="Aviles F.A."/>
            <person name="Meyer T.E."/>
            <person name="Kyndt J.A."/>
        </authorList>
    </citation>
    <scope>NUCLEOTIDE SEQUENCE [LARGE SCALE GENOMIC DNA]</scope>
    <source>
        <strain evidence="8">DSM 18266</strain>
    </source>
</reference>
<dbReference type="InterPro" id="IPR023885">
    <property type="entry name" value="4Fe4S-binding_SPASM_dom"/>
</dbReference>
<keyword evidence="5" id="KW-0411">Iron-sulfur</keyword>
<dbReference type="EMBL" id="JAAIJR010000065">
    <property type="protein sequence ID" value="NEX21707.1"/>
    <property type="molecule type" value="Genomic_DNA"/>
</dbReference>
<evidence type="ECO:0000259" key="6">
    <source>
        <dbReference type="PROSITE" id="PS51918"/>
    </source>
</evidence>
<dbReference type="GO" id="GO:0046872">
    <property type="term" value="F:metal ion binding"/>
    <property type="evidence" value="ECO:0007669"/>
    <property type="project" value="UniProtKB-KW"/>
</dbReference>
<dbReference type="CDD" id="cd01335">
    <property type="entry name" value="Radical_SAM"/>
    <property type="match status" value="1"/>
</dbReference>
<protein>
    <submittedName>
        <fullName evidence="7">Radical SAM protein</fullName>
    </submittedName>
</protein>
<name>A0A6P1DTQ9_9GAMM</name>
<organism evidence="7 8">
    <name type="scientific">Thiorhodococcus mannitoliphagus</name>
    <dbReference type="NCBI Taxonomy" id="329406"/>
    <lineage>
        <taxon>Bacteria</taxon>
        <taxon>Pseudomonadati</taxon>
        <taxon>Pseudomonadota</taxon>
        <taxon>Gammaproteobacteria</taxon>
        <taxon>Chromatiales</taxon>
        <taxon>Chromatiaceae</taxon>
        <taxon>Thiorhodococcus</taxon>
    </lineage>
</organism>
<reference evidence="7 8" key="2">
    <citation type="submission" date="2020-02" db="EMBL/GenBank/DDBJ databases">
        <title>Genome sequences of Thiorhodococcus mannitoliphagus and Thiorhodococcus minor, purple sulfur photosynthetic bacteria in the gammaproteobacterial family, Chromatiaceae.</title>
        <authorList>
            <person name="Aviles F.A."/>
            <person name="Meyer T.E."/>
            <person name="Kyndt J.A."/>
        </authorList>
    </citation>
    <scope>NUCLEOTIDE SEQUENCE [LARGE SCALE GENOMIC DNA]</scope>
    <source>
        <strain evidence="7 8">DSM 18266</strain>
    </source>
</reference>
<dbReference type="Proteomes" id="UP000471640">
    <property type="component" value="Unassembled WGS sequence"/>
</dbReference>
<keyword evidence="8" id="KW-1185">Reference proteome</keyword>
<evidence type="ECO:0000313" key="7">
    <source>
        <dbReference type="EMBL" id="NEX21707.1"/>
    </source>
</evidence>
<dbReference type="SFLD" id="SFLDG01067">
    <property type="entry name" value="SPASM/twitch_domain_containing"/>
    <property type="match status" value="1"/>
</dbReference>
<dbReference type="Gene3D" id="3.20.20.70">
    <property type="entry name" value="Aldolase class I"/>
    <property type="match status" value="1"/>
</dbReference>
<evidence type="ECO:0000256" key="3">
    <source>
        <dbReference type="ARBA" id="ARBA00022723"/>
    </source>
</evidence>
<dbReference type="PANTHER" id="PTHR11228">
    <property type="entry name" value="RADICAL SAM DOMAIN PROTEIN"/>
    <property type="match status" value="1"/>
</dbReference>
<dbReference type="SUPFAM" id="SSF102114">
    <property type="entry name" value="Radical SAM enzymes"/>
    <property type="match status" value="1"/>
</dbReference>
<dbReference type="RefSeq" id="WP_164654809.1">
    <property type="nucleotide sequence ID" value="NZ_JAAIJR010000065.1"/>
</dbReference>
<gene>
    <name evidence="7" type="ORF">G3480_15540</name>
</gene>
<keyword evidence="2" id="KW-0949">S-adenosyl-L-methionine</keyword>
<proteinExistence type="predicted"/>
<evidence type="ECO:0000256" key="5">
    <source>
        <dbReference type="ARBA" id="ARBA00023014"/>
    </source>
</evidence>
<keyword evidence="3" id="KW-0479">Metal-binding</keyword>
<dbReference type="InterPro" id="IPR007197">
    <property type="entry name" value="rSAM"/>
</dbReference>
<feature type="domain" description="Radical SAM core" evidence="6">
    <location>
        <begin position="21"/>
        <end position="232"/>
    </location>
</feature>
<accession>A0A6P1DTQ9</accession>
<dbReference type="InterPro" id="IPR050377">
    <property type="entry name" value="Radical_SAM_PqqE_MftC-like"/>
</dbReference>
<dbReference type="PANTHER" id="PTHR11228:SF7">
    <property type="entry name" value="PQQA PEPTIDE CYCLASE"/>
    <property type="match status" value="1"/>
</dbReference>
<dbReference type="PROSITE" id="PS51918">
    <property type="entry name" value="RADICAL_SAM"/>
    <property type="match status" value="1"/>
</dbReference>
<evidence type="ECO:0000256" key="4">
    <source>
        <dbReference type="ARBA" id="ARBA00023004"/>
    </source>
</evidence>
<sequence>MLEKPLVFEKILRLEHRIKAGMATPVIDIEYSEACNLKCSHCFNTHFKKKNRRLKPADLADLSKQAHKLGLCQFVISGGEPLVLNAIREVIEALNPQLFHLAMSTNGFYLTREMAENLKAWGLDKVKVSLDDFDPTRHDENRKSEGAYDKAMAALFNARDAGLSVTIQTCITHLNCRTERTEQMAMFAADNGFVVDVMIAHPIGEWEGRSDLLIDEEDAAHLREINSRIPALHRDTFPTYGIDRGCGCVNSNLHLTRYGDIMPCGFIPISIGNIFEESLKEILDRGLRIKHFKNYNPLCLSGEDRIFIDQYITSTYGKELPLHWSHVFTEDDFKS</sequence>
<comment type="caution">
    <text evidence="7">The sequence shown here is derived from an EMBL/GenBank/DDBJ whole genome shotgun (WGS) entry which is preliminary data.</text>
</comment>
<evidence type="ECO:0000256" key="1">
    <source>
        <dbReference type="ARBA" id="ARBA00001966"/>
    </source>
</evidence>
<comment type="cofactor">
    <cofactor evidence="1">
        <name>[4Fe-4S] cluster</name>
        <dbReference type="ChEBI" id="CHEBI:49883"/>
    </cofactor>
</comment>
<dbReference type="InterPro" id="IPR006638">
    <property type="entry name" value="Elp3/MiaA/NifB-like_rSAM"/>
</dbReference>
<dbReference type="SMART" id="SM00729">
    <property type="entry name" value="Elp3"/>
    <property type="match status" value="1"/>
</dbReference>
<evidence type="ECO:0000313" key="8">
    <source>
        <dbReference type="Proteomes" id="UP000471640"/>
    </source>
</evidence>
<dbReference type="SFLD" id="SFLDS00029">
    <property type="entry name" value="Radical_SAM"/>
    <property type="match status" value="1"/>
</dbReference>
<dbReference type="GO" id="GO:0003824">
    <property type="term" value="F:catalytic activity"/>
    <property type="evidence" value="ECO:0007669"/>
    <property type="project" value="InterPro"/>
</dbReference>
<keyword evidence="4" id="KW-0408">Iron</keyword>
<dbReference type="Pfam" id="PF13186">
    <property type="entry name" value="SPASM"/>
    <property type="match status" value="1"/>
</dbReference>
<evidence type="ECO:0000256" key="2">
    <source>
        <dbReference type="ARBA" id="ARBA00022691"/>
    </source>
</evidence>